<dbReference type="Proteomes" id="UP000269692">
    <property type="component" value="Unassembled WGS sequence"/>
</dbReference>
<dbReference type="OrthoDB" id="9797551at2"/>
<gene>
    <name evidence="4" type="ORF">D9R14_22025</name>
</gene>
<feature type="region of interest" description="Disordered" evidence="2">
    <location>
        <begin position="1"/>
        <end position="20"/>
    </location>
</feature>
<evidence type="ECO:0000313" key="5">
    <source>
        <dbReference type="Proteomes" id="UP000269692"/>
    </source>
</evidence>
<evidence type="ECO:0000313" key="4">
    <source>
        <dbReference type="EMBL" id="RLP72213.1"/>
    </source>
</evidence>
<sequence>MSGTGDGTPAPDRAPDPDLDLDLDLRGLKCPLPVLRARKALADLPPGGRVRLVCTDPMAAIDIPHFVHESGHVLERQERAGDTLVFVLRRAE</sequence>
<protein>
    <submittedName>
        <fullName evidence="4">Preprotein translocase subunit TatB</fullName>
    </submittedName>
</protein>
<dbReference type="PANTHER" id="PTHR33279">
    <property type="entry name" value="SULFUR CARRIER PROTEIN YEDF-RELATED"/>
    <property type="match status" value="1"/>
</dbReference>
<comment type="caution">
    <text evidence="4">The sequence shown here is derived from an EMBL/GenBank/DDBJ whole genome shotgun (WGS) entry which is preliminary data.</text>
</comment>
<proteinExistence type="inferred from homology"/>
<reference evidence="4 5" key="1">
    <citation type="submission" date="2018-10" db="EMBL/GenBank/DDBJ databases">
        <title>Xanthobacter tagetidis genome sequencing and assembly.</title>
        <authorList>
            <person name="Maclea K.S."/>
            <person name="Goen A.E."/>
            <person name="Fatima S.A."/>
        </authorList>
    </citation>
    <scope>NUCLEOTIDE SEQUENCE [LARGE SCALE GENOMIC DNA]</scope>
    <source>
        <strain evidence="4 5">ATCC 700314</strain>
    </source>
</reference>
<accession>A0A3L6ZW36</accession>
<evidence type="ECO:0000259" key="3">
    <source>
        <dbReference type="PROSITE" id="PS01148"/>
    </source>
</evidence>
<dbReference type="Gene3D" id="3.30.110.40">
    <property type="entry name" value="TusA-like domain"/>
    <property type="match status" value="1"/>
</dbReference>
<organism evidence="4 5">
    <name type="scientific">Xanthobacter tagetidis</name>
    <dbReference type="NCBI Taxonomy" id="60216"/>
    <lineage>
        <taxon>Bacteria</taxon>
        <taxon>Pseudomonadati</taxon>
        <taxon>Pseudomonadota</taxon>
        <taxon>Alphaproteobacteria</taxon>
        <taxon>Hyphomicrobiales</taxon>
        <taxon>Xanthobacteraceae</taxon>
        <taxon>Xanthobacter</taxon>
    </lineage>
</organism>
<comment type="similarity">
    <text evidence="1">Belongs to the sulfur carrier protein TusA family.</text>
</comment>
<name>A0A3L6ZW36_9HYPH</name>
<keyword evidence="5" id="KW-1185">Reference proteome</keyword>
<dbReference type="InterPro" id="IPR036868">
    <property type="entry name" value="TusA-like_sf"/>
</dbReference>
<dbReference type="PROSITE" id="PS01148">
    <property type="entry name" value="UPF0033"/>
    <property type="match status" value="1"/>
</dbReference>
<dbReference type="InterPro" id="IPR001455">
    <property type="entry name" value="TusA-like"/>
</dbReference>
<dbReference type="RefSeq" id="WP_121625696.1">
    <property type="nucleotide sequence ID" value="NZ_JACIIW010000012.1"/>
</dbReference>
<feature type="domain" description="UPF0033" evidence="3">
    <location>
        <begin position="23"/>
        <end position="47"/>
    </location>
</feature>
<dbReference type="CDD" id="cd00291">
    <property type="entry name" value="SirA_YedF_YeeD"/>
    <property type="match status" value="1"/>
</dbReference>
<evidence type="ECO:0000256" key="2">
    <source>
        <dbReference type="SAM" id="MobiDB-lite"/>
    </source>
</evidence>
<dbReference type="Pfam" id="PF01206">
    <property type="entry name" value="TusA"/>
    <property type="match status" value="1"/>
</dbReference>
<dbReference type="EMBL" id="RCTF01000028">
    <property type="protein sequence ID" value="RLP72213.1"/>
    <property type="molecule type" value="Genomic_DNA"/>
</dbReference>
<dbReference type="AlphaFoldDB" id="A0A3L6ZW36"/>
<dbReference type="SUPFAM" id="SSF64307">
    <property type="entry name" value="SirA-like"/>
    <property type="match status" value="1"/>
</dbReference>
<dbReference type="PANTHER" id="PTHR33279:SF6">
    <property type="entry name" value="SULFUR CARRIER PROTEIN YEDF-RELATED"/>
    <property type="match status" value="1"/>
</dbReference>
<evidence type="ECO:0000256" key="1">
    <source>
        <dbReference type="ARBA" id="ARBA00008984"/>
    </source>
</evidence>